<proteinExistence type="predicted"/>
<dbReference type="PROSITE" id="PS51257">
    <property type="entry name" value="PROKAR_LIPOPROTEIN"/>
    <property type="match status" value="1"/>
</dbReference>
<accession>A0A1W1BTV3</accession>
<organism evidence="1">
    <name type="scientific">hydrothermal vent metagenome</name>
    <dbReference type="NCBI Taxonomy" id="652676"/>
    <lineage>
        <taxon>unclassified sequences</taxon>
        <taxon>metagenomes</taxon>
        <taxon>ecological metagenomes</taxon>
    </lineage>
</organism>
<dbReference type="EMBL" id="FPHE01000072">
    <property type="protein sequence ID" value="SFV56905.1"/>
    <property type="molecule type" value="Genomic_DNA"/>
</dbReference>
<evidence type="ECO:0000313" key="1">
    <source>
        <dbReference type="EMBL" id="SFV56905.1"/>
    </source>
</evidence>
<protein>
    <recommendedName>
        <fullName evidence="2">Lipoprotein</fullName>
    </recommendedName>
</protein>
<reference evidence="1" key="1">
    <citation type="submission" date="2016-10" db="EMBL/GenBank/DDBJ databases">
        <authorList>
            <person name="de Groot N.N."/>
        </authorList>
    </citation>
    <scope>NUCLEOTIDE SEQUENCE</scope>
</reference>
<gene>
    <name evidence="1" type="ORF">MNB_SV-12-180</name>
</gene>
<evidence type="ECO:0008006" key="2">
    <source>
        <dbReference type="Google" id="ProtNLM"/>
    </source>
</evidence>
<name>A0A1W1BTV3_9ZZZZ</name>
<dbReference type="AlphaFoldDB" id="A0A1W1BTV3"/>
<sequence>MKKLSLSMFILLLFVACETGYKGEPNSTKEESVSFTTNKPKASYLEYKEPLDAESLDSNFSSETREDGLDIGTIRVSEKKDSVRLVFDNYRWNLTSEYLGEKVDTVGSYNFDYSPEKLLITATLDGYSAFSAQLPKFNKDSIVEEIYFDESLDNNGYKFYIKLRYDSEVKVFSLKNPARIVVDITLL</sequence>